<reference evidence="2" key="1">
    <citation type="journal article" date="2014" name="Front. Microbiol.">
        <title>High frequency of phylogenetically diverse reductive dehalogenase-homologous genes in deep subseafloor sedimentary metagenomes.</title>
        <authorList>
            <person name="Kawai M."/>
            <person name="Futagami T."/>
            <person name="Toyoda A."/>
            <person name="Takaki Y."/>
            <person name="Nishi S."/>
            <person name="Hori S."/>
            <person name="Arai W."/>
            <person name="Tsubouchi T."/>
            <person name="Morono Y."/>
            <person name="Uchiyama I."/>
            <person name="Ito T."/>
            <person name="Fujiyama A."/>
            <person name="Inagaki F."/>
            <person name="Takami H."/>
        </authorList>
    </citation>
    <scope>NUCLEOTIDE SEQUENCE</scope>
    <source>
        <strain evidence="2">Expedition CK06-06</strain>
    </source>
</reference>
<evidence type="ECO:0000313" key="2">
    <source>
        <dbReference type="EMBL" id="GAG85261.1"/>
    </source>
</evidence>
<dbReference type="Pfam" id="PF02697">
    <property type="entry name" value="VAPB_antitox"/>
    <property type="match status" value="1"/>
</dbReference>
<protein>
    <recommendedName>
        <fullName evidence="3">Antitoxin</fullName>
    </recommendedName>
</protein>
<evidence type="ECO:0008006" key="3">
    <source>
        <dbReference type="Google" id="ProtNLM"/>
    </source>
</evidence>
<sequence length="66" mass="7829">MSRAIKVEDQVYNELDRLRGKGKTFSQVIEDILGARLKIFELLNVVEGQLKYQDWKQRQIHEVLNK</sequence>
<gene>
    <name evidence="2" type="ORF">S01H4_30081</name>
</gene>
<evidence type="ECO:0000256" key="1">
    <source>
        <dbReference type="ARBA" id="ARBA00022649"/>
    </source>
</evidence>
<name>X1CM08_9ZZZZ</name>
<comment type="caution">
    <text evidence="2">The sequence shown here is derived from an EMBL/GenBank/DDBJ whole genome shotgun (WGS) entry which is preliminary data.</text>
</comment>
<proteinExistence type="predicted"/>
<organism evidence="2">
    <name type="scientific">marine sediment metagenome</name>
    <dbReference type="NCBI Taxonomy" id="412755"/>
    <lineage>
        <taxon>unclassified sequences</taxon>
        <taxon>metagenomes</taxon>
        <taxon>ecological metagenomes</taxon>
    </lineage>
</organism>
<dbReference type="AlphaFoldDB" id="X1CM08"/>
<dbReference type="EMBL" id="BART01015495">
    <property type="protein sequence ID" value="GAG85261.1"/>
    <property type="molecule type" value="Genomic_DNA"/>
</dbReference>
<dbReference type="InterPro" id="IPR003847">
    <property type="entry name" value="Put_antitoxin"/>
</dbReference>
<accession>X1CM08</accession>
<keyword evidence="1" id="KW-1277">Toxin-antitoxin system</keyword>